<feature type="region of interest" description="Disordered" evidence="1">
    <location>
        <begin position="1"/>
        <end position="43"/>
    </location>
</feature>
<dbReference type="RefSeq" id="WP_264245889.1">
    <property type="nucleotide sequence ID" value="NZ_CP107567.1"/>
</dbReference>
<dbReference type="Proteomes" id="UP001163878">
    <property type="component" value="Chromosome"/>
</dbReference>
<keyword evidence="3" id="KW-1185">Reference proteome</keyword>
<organism evidence="2 3">
    <name type="scientific">Streptomyces peucetius</name>
    <dbReference type="NCBI Taxonomy" id="1950"/>
    <lineage>
        <taxon>Bacteria</taxon>
        <taxon>Bacillati</taxon>
        <taxon>Actinomycetota</taxon>
        <taxon>Actinomycetes</taxon>
        <taxon>Kitasatosporales</taxon>
        <taxon>Streptomycetaceae</taxon>
        <taxon>Streptomyces</taxon>
    </lineage>
</organism>
<evidence type="ECO:0000256" key="1">
    <source>
        <dbReference type="SAM" id="MobiDB-lite"/>
    </source>
</evidence>
<protein>
    <submittedName>
        <fullName evidence="2">Uncharacterized protein</fullName>
    </submittedName>
</protein>
<gene>
    <name evidence="2" type="ORF">OGH68_20070</name>
</gene>
<feature type="compositionally biased region" description="Basic and acidic residues" evidence="1">
    <location>
        <begin position="1"/>
        <end position="12"/>
    </location>
</feature>
<proteinExistence type="predicted"/>
<reference evidence="2" key="1">
    <citation type="submission" date="2022-10" db="EMBL/GenBank/DDBJ databases">
        <title>Cytochrome P450 Catalyzes Benzene Ring Formation in the Biosynthesis of Trialkyl-Substituted Aromatic Polyketides.</title>
        <authorList>
            <person name="Zhao E."/>
            <person name="Ge H."/>
        </authorList>
    </citation>
    <scope>NUCLEOTIDE SEQUENCE</scope>
    <source>
        <strain evidence="2">NA0869</strain>
    </source>
</reference>
<sequence>MGWTHDYGDAARNRRSASGPIIHETGGLPSEDHEHPGQGMGMGIPRILRRRARWVSARLRHHPRD</sequence>
<accession>A0ABY6I945</accession>
<dbReference type="EMBL" id="CP107567">
    <property type="protein sequence ID" value="UYQ63526.1"/>
    <property type="molecule type" value="Genomic_DNA"/>
</dbReference>
<evidence type="ECO:0000313" key="2">
    <source>
        <dbReference type="EMBL" id="UYQ63526.1"/>
    </source>
</evidence>
<name>A0ABY6I945_STRPE</name>
<evidence type="ECO:0000313" key="3">
    <source>
        <dbReference type="Proteomes" id="UP001163878"/>
    </source>
</evidence>